<proteinExistence type="predicted"/>
<feature type="transmembrane region" description="Helical" evidence="1">
    <location>
        <begin position="12"/>
        <end position="35"/>
    </location>
</feature>
<reference evidence="4" key="1">
    <citation type="submission" date="2015-02" db="EMBL/GenBank/DDBJ databases">
        <title>Genome sequencing for Strongylocentrotus purpuratus.</title>
        <authorList>
            <person name="Murali S."/>
            <person name="Liu Y."/>
            <person name="Vee V."/>
            <person name="English A."/>
            <person name="Wang M."/>
            <person name="Skinner E."/>
            <person name="Han Y."/>
            <person name="Muzny D.M."/>
            <person name="Worley K.C."/>
            <person name="Gibbs R.A."/>
        </authorList>
    </citation>
    <scope>NUCLEOTIDE SEQUENCE</scope>
</reference>
<feature type="domain" description="Sulfotransferase" evidence="2">
    <location>
        <begin position="215"/>
        <end position="372"/>
    </location>
</feature>
<sequence length="417" mass="47766">MKIRVTSVPSTAAKIASNLLLAVLILFGLLLFFPWDQMTVRNASKSIPGFSAPNPGSYYNTQSIEKDNGSLLQIMEEPTSTIGTTNFTSLPRALYQMAKPVFDALPDEFLPGYKSPCWVIRTNAKDNKIRCLPYFYILGTPKSGTSDLWDKISGHPDVIGGILKEPHWWTRRRLDGVSFESYLQGRSTKLVNTFNQDASNKDKLIVGDGSASTLWDNHNWMEAFGVRKEGPEFVTAQILRAVQPNAKLFVILREPVSRLYSGHLYFHRKPHPGRFHNDSVETIARFHRCTATLSARACAYTTSQQKGVRLNIGLYAIYIRDWLKVFPRDQMFILRLEDWHEDCTEILPNIYAFLNLKNLSEDKIMEICQSRTINTNLRTAHKVGDMFNETRTILQEFYSGWNQELSELLGDERFLWH</sequence>
<protein>
    <recommendedName>
        <fullName evidence="2">Sulfotransferase domain-containing protein</fullName>
    </recommendedName>
</protein>
<keyword evidence="4" id="KW-1185">Reference proteome</keyword>
<dbReference type="OrthoDB" id="8068875at2759"/>
<dbReference type="RefSeq" id="XP_030846501.1">
    <property type="nucleotide sequence ID" value="XM_030990641.1"/>
</dbReference>
<name>A0A7M7P5M1_STRPU</name>
<evidence type="ECO:0000256" key="1">
    <source>
        <dbReference type="SAM" id="Phobius"/>
    </source>
</evidence>
<evidence type="ECO:0000259" key="2">
    <source>
        <dbReference type="Pfam" id="PF00685"/>
    </source>
</evidence>
<dbReference type="InParanoid" id="A0A7M7P5M1"/>
<dbReference type="InterPro" id="IPR052654">
    <property type="entry name" value="CS_Sulfotransferase"/>
</dbReference>
<keyword evidence="1" id="KW-0812">Transmembrane</keyword>
<dbReference type="AlphaFoldDB" id="A0A7M7P5M1"/>
<dbReference type="Gene3D" id="3.40.50.300">
    <property type="entry name" value="P-loop containing nucleotide triphosphate hydrolases"/>
    <property type="match status" value="1"/>
</dbReference>
<dbReference type="RefSeq" id="XP_030846507.1">
    <property type="nucleotide sequence ID" value="XM_030990647.1"/>
</dbReference>
<dbReference type="PANTHER" id="PTHR15723">
    <property type="entry name" value="CARBOHYDRATE SULFOTRANSFERASE 15"/>
    <property type="match status" value="1"/>
</dbReference>
<dbReference type="GeneID" id="100893068"/>
<dbReference type="GO" id="GO:0050659">
    <property type="term" value="F:N-acetylgalactosamine 4-sulfate 6-O-sulfotransferase activity"/>
    <property type="evidence" value="ECO:0000318"/>
    <property type="project" value="GO_Central"/>
</dbReference>
<dbReference type="EnsemblMetazoa" id="XM_030990641">
    <property type="protein sequence ID" value="XP_030846501"/>
    <property type="gene ID" value="LOC100893068"/>
</dbReference>
<dbReference type="GO" id="GO:0019319">
    <property type="term" value="P:hexose biosynthetic process"/>
    <property type="evidence" value="ECO:0000318"/>
    <property type="project" value="GO_Central"/>
</dbReference>
<evidence type="ECO:0000313" key="3">
    <source>
        <dbReference type="EnsemblMetazoa" id="XP_030846507"/>
    </source>
</evidence>
<reference evidence="3" key="2">
    <citation type="submission" date="2021-01" db="UniProtKB">
        <authorList>
            <consortium name="EnsemblMetazoa"/>
        </authorList>
    </citation>
    <scope>IDENTIFICATION</scope>
</reference>
<organism evidence="3 4">
    <name type="scientific">Strongylocentrotus purpuratus</name>
    <name type="common">Purple sea urchin</name>
    <dbReference type="NCBI Taxonomy" id="7668"/>
    <lineage>
        <taxon>Eukaryota</taxon>
        <taxon>Metazoa</taxon>
        <taxon>Echinodermata</taxon>
        <taxon>Eleutherozoa</taxon>
        <taxon>Echinozoa</taxon>
        <taxon>Echinoidea</taxon>
        <taxon>Euechinoidea</taxon>
        <taxon>Echinacea</taxon>
        <taxon>Camarodonta</taxon>
        <taxon>Echinidea</taxon>
        <taxon>Strongylocentrotidae</taxon>
        <taxon>Strongylocentrotus</taxon>
    </lineage>
</organism>
<dbReference type="KEGG" id="spu:105437523"/>
<evidence type="ECO:0000313" key="4">
    <source>
        <dbReference type="Proteomes" id="UP000007110"/>
    </source>
</evidence>
<keyword evidence="1" id="KW-1133">Transmembrane helix</keyword>
<accession>A0A7M7P5M1</accession>
<keyword evidence="1" id="KW-0472">Membrane</keyword>
<dbReference type="InterPro" id="IPR027417">
    <property type="entry name" value="P-loop_NTPase"/>
</dbReference>
<dbReference type="Pfam" id="PF00685">
    <property type="entry name" value="Sulfotransfer_1"/>
    <property type="match status" value="1"/>
</dbReference>
<dbReference type="PANTHER" id="PTHR15723:SF0">
    <property type="entry name" value="CARBOHYDRATE SULFOTRANSFERASE 15"/>
    <property type="match status" value="1"/>
</dbReference>
<dbReference type="GeneID" id="105437523"/>
<dbReference type="SUPFAM" id="SSF52540">
    <property type="entry name" value="P-loop containing nucleoside triphosphate hydrolases"/>
    <property type="match status" value="1"/>
</dbReference>
<dbReference type="EnsemblMetazoa" id="XM_030990647">
    <property type="protein sequence ID" value="XP_030846507"/>
    <property type="gene ID" value="LOC105437523"/>
</dbReference>
<dbReference type="Proteomes" id="UP000007110">
    <property type="component" value="Unassembled WGS sequence"/>
</dbReference>
<dbReference type="InterPro" id="IPR000863">
    <property type="entry name" value="Sulfotransferase_dom"/>
</dbReference>
<dbReference type="OMA" id="NANTHKA"/>